<organism evidence="2 3">
    <name type="scientific">Proteus vulgaris</name>
    <dbReference type="NCBI Taxonomy" id="585"/>
    <lineage>
        <taxon>Bacteria</taxon>
        <taxon>Pseudomonadati</taxon>
        <taxon>Pseudomonadota</taxon>
        <taxon>Gammaproteobacteria</taxon>
        <taxon>Enterobacterales</taxon>
        <taxon>Morganellaceae</taxon>
        <taxon>Proteus</taxon>
    </lineage>
</organism>
<dbReference type="RefSeq" id="WP_036933666.1">
    <property type="nucleotide sequence ID" value="NZ_CP033736.1"/>
</dbReference>
<dbReference type="OrthoDB" id="3174863at2"/>
<reference evidence="2 3" key="1">
    <citation type="submission" date="2018-06" db="EMBL/GenBank/DDBJ databases">
        <authorList>
            <consortium name="Pathogen Informatics"/>
            <person name="Doyle S."/>
        </authorList>
    </citation>
    <scope>NUCLEOTIDE SEQUENCE [LARGE SCALE GENOMIC DNA]</scope>
    <source>
        <strain evidence="2 3">NCTC10376</strain>
    </source>
</reference>
<evidence type="ECO:0000256" key="1">
    <source>
        <dbReference type="ARBA" id="ARBA00023186"/>
    </source>
</evidence>
<dbReference type="PIRSF" id="PIRSF004690">
    <property type="entry name" value="DmsD"/>
    <property type="match status" value="1"/>
</dbReference>
<accession>A0A379F916</accession>
<keyword evidence="1" id="KW-0143">Chaperone</keyword>
<dbReference type="EMBL" id="UGTW01000001">
    <property type="protein sequence ID" value="SUC16117.1"/>
    <property type="molecule type" value="Genomic_DNA"/>
</dbReference>
<dbReference type="GeneID" id="93392666"/>
<dbReference type="PANTHER" id="PTHR34227:SF13">
    <property type="entry name" value="TAT PROOFREADING CHAPERONE DMSD-RELATED"/>
    <property type="match status" value="1"/>
</dbReference>
<gene>
    <name evidence="2" type="primary">dmsD_1</name>
    <name evidence="2" type="ORF">NCTC10376_02007</name>
</gene>
<evidence type="ECO:0000313" key="2">
    <source>
        <dbReference type="EMBL" id="SUC16117.1"/>
    </source>
</evidence>
<dbReference type="AlphaFoldDB" id="A0A379F916"/>
<protein>
    <submittedName>
        <fullName evidence="2">Twin-arginine leader-binding protein DmsD</fullName>
    </submittedName>
</protein>
<dbReference type="InterPro" id="IPR020945">
    <property type="entry name" value="DMSO/NO3_reduct_chaperone"/>
</dbReference>
<dbReference type="Proteomes" id="UP000254331">
    <property type="component" value="Unassembled WGS sequence"/>
</dbReference>
<dbReference type="InterPro" id="IPR036411">
    <property type="entry name" value="TorD-like_sf"/>
</dbReference>
<dbReference type="InterPro" id="IPR026269">
    <property type="entry name" value="DmsD-type"/>
</dbReference>
<dbReference type="InterPro" id="IPR050289">
    <property type="entry name" value="TorD/DmsD_chaperones"/>
</dbReference>
<dbReference type="NCBIfam" id="NF008632">
    <property type="entry name" value="PRK11621.1"/>
    <property type="match status" value="1"/>
</dbReference>
<dbReference type="Gene3D" id="1.10.3480.10">
    <property type="entry name" value="TorD-like"/>
    <property type="match status" value="1"/>
</dbReference>
<sequence length="189" mass="21473">MSRLSYYAAAFNLLGICYLFSPDDETNKIALNFFKTGDFVAQWPCKIENHLCERLINSVSIDTAQLKTQWQNLFIGPHALPAPPWGSVYLDPEGLLQGDSTLALSEFLKRERLKINTSFPEPVDHIGLMLFQAAVLASEKREDAVNELLSLHLTTWLPHYLNKLKMSGYSQFYSTLTELVTITVKAFRK</sequence>
<proteinExistence type="predicted"/>
<name>A0A379F916_PROVU</name>
<dbReference type="SUPFAM" id="SSF89155">
    <property type="entry name" value="TorD-like"/>
    <property type="match status" value="1"/>
</dbReference>
<dbReference type="Pfam" id="PF02613">
    <property type="entry name" value="Nitrate_red_del"/>
    <property type="match status" value="1"/>
</dbReference>
<dbReference type="PANTHER" id="PTHR34227">
    <property type="entry name" value="CHAPERONE PROTEIN YCDY"/>
    <property type="match status" value="1"/>
</dbReference>
<evidence type="ECO:0000313" key="3">
    <source>
        <dbReference type="Proteomes" id="UP000254331"/>
    </source>
</evidence>